<gene>
    <name evidence="9" type="ORF">FLA105534_02249</name>
</gene>
<keyword evidence="6 8" id="KW-1133">Transmembrane helix</keyword>
<evidence type="ECO:0000256" key="2">
    <source>
        <dbReference type="ARBA" id="ARBA00022475"/>
    </source>
</evidence>
<sequence>MKKYLIQFKPFLIFISTFFAAYIVLTLVYKLYLDTFDVNDVDGITNIVGKNVAQLMNVFHCDIKIYKSITDSWLEVWYNKHYSVRIVEGCNAVSVIILFISFVLAFSGKLKTTLLYILFGILFIYILNVVRIALLIVLLFYFPKYNHFLHGTFFPLIIYGSVFILWIVWVNKFSKYAK</sequence>
<feature type="transmembrane region" description="Helical" evidence="8">
    <location>
        <begin position="148"/>
        <end position="170"/>
    </location>
</feature>
<dbReference type="GO" id="GO:0005886">
    <property type="term" value="C:plasma membrane"/>
    <property type="evidence" value="ECO:0007669"/>
    <property type="project" value="UniProtKB-SubCell"/>
</dbReference>
<dbReference type="RefSeq" id="WP_173970860.1">
    <property type="nucleotide sequence ID" value="NZ_CADCSU010000087.1"/>
</dbReference>
<feature type="transmembrane region" description="Helical" evidence="8">
    <location>
        <begin position="113"/>
        <end position="142"/>
    </location>
</feature>
<dbReference type="GO" id="GO:0008233">
    <property type="term" value="F:peptidase activity"/>
    <property type="evidence" value="ECO:0007669"/>
    <property type="project" value="UniProtKB-KW"/>
</dbReference>
<dbReference type="NCBIfam" id="TIGR04178">
    <property type="entry name" value="exo_archaeo"/>
    <property type="match status" value="1"/>
</dbReference>
<keyword evidence="10" id="KW-1185">Reference proteome</keyword>
<dbReference type="InterPro" id="IPR026392">
    <property type="entry name" value="Exo/Archaeosortase_dom"/>
</dbReference>
<comment type="subcellular location">
    <subcellularLocation>
        <location evidence="1">Cell membrane</location>
        <topology evidence="1">Multi-pass membrane protein</topology>
    </subcellularLocation>
</comment>
<evidence type="ECO:0000256" key="7">
    <source>
        <dbReference type="ARBA" id="ARBA00023136"/>
    </source>
</evidence>
<keyword evidence="2" id="KW-1003">Cell membrane</keyword>
<proteinExistence type="predicted"/>
<dbReference type="GO" id="GO:0006508">
    <property type="term" value="P:proteolysis"/>
    <property type="evidence" value="ECO:0007669"/>
    <property type="project" value="UniProtKB-KW"/>
</dbReference>
<dbReference type="InterPro" id="IPR026323">
    <property type="entry name" value="Exosortase-related_prot_XrtF"/>
</dbReference>
<evidence type="ECO:0000313" key="10">
    <source>
        <dbReference type="Proteomes" id="UP000479938"/>
    </source>
</evidence>
<accession>A0A6J4GM96</accession>
<dbReference type="NCBIfam" id="TIGR04128">
    <property type="entry name" value="exoso_Fjoh_1448"/>
    <property type="match status" value="1"/>
</dbReference>
<evidence type="ECO:0000256" key="5">
    <source>
        <dbReference type="ARBA" id="ARBA00022801"/>
    </source>
</evidence>
<dbReference type="EMBL" id="CADCSU010000087">
    <property type="protein sequence ID" value="CAA9198607.1"/>
    <property type="molecule type" value="Genomic_DNA"/>
</dbReference>
<reference evidence="9 10" key="1">
    <citation type="submission" date="2020-02" db="EMBL/GenBank/DDBJ databases">
        <authorList>
            <person name="Criscuolo A."/>
        </authorList>
    </citation>
    <scope>NUCLEOTIDE SEQUENCE [LARGE SCALE GENOMIC DNA]</scope>
    <source>
        <strain evidence="9">CIP105534</strain>
    </source>
</reference>
<feature type="transmembrane region" description="Helical" evidence="8">
    <location>
        <begin position="12"/>
        <end position="32"/>
    </location>
</feature>
<keyword evidence="4 8" id="KW-0812">Transmembrane</keyword>
<name>A0A6J4GM96_9FLAO</name>
<feature type="transmembrane region" description="Helical" evidence="8">
    <location>
        <begin position="82"/>
        <end position="106"/>
    </location>
</feature>
<evidence type="ECO:0000256" key="8">
    <source>
        <dbReference type="SAM" id="Phobius"/>
    </source>
</evidence>
<keyword evidence="5" id="KW-0378">Hydrolase</keyword>
<evidence type="ECO:0000313" key="9">
    <source>
        <dbReference type="EMBL" id="CAA9198607.1"/>
    </source>
</evidence>
<protein>
    <recommendedName>
        <fullName evidence="11">Exosortase family protein XrtF</fullName>
    </recommendedName>
</protein>
<evidence type="ECO:0000256" key="1">
    <source>
        <dbReference type="ARBA" id="ARBA00004651"/>
    </source>
</evidence>
<evidence type="ECO:0000256" key="4">
    <source>
        <dbReference type="ARBA" id="ARBA00022692"/>
    </source>
</evidence>
<evidence type="ECO:0000256" key="3">
    <source>
        <dbReference type="ARBA" id="ARBA00022670"/>
    </source>
</evidence>
<dbReference type="Proteomes" id="UP000479938">
    <property type="component" value="Unassembled WGS sequence"/>
</dbReference>
<dbReference type="AlphaFoldDB" id="A0A6J4GM96"/>
<keyword evidence="3" id="KW-0645">Protease</keyword>
<keyword evidence="7 8" id="KW-0472">Membrane</keyword>
<evidence type="ECO:0000256" key="6">
    <source>
        <dbReference type="ARBA" id="ARBA00022989"/>
    </source>
</evidence>
<organism evidence="9 10">
    <name type="scientific">Flavobacterium bizetiae</name>
    <dbReference type="NCBI Taxonomy" id="2704140"/>
    <lineage>
        <taxon>Bacteria</taxon>
        <taxon>Pseudomonadati</taxon>
        <taxon>Bacteroidota</taxon>
        <taxon>Flavobacteriia</taxon>
        <taxon>Flavobacteriales</taxon>
        <taxon>Flavobacteriaceae</taxon>
        <taxon>Flavobacterium</taxon>
    </lineage>
</organism>
<evidence type="ECO:0008006" key="11">
    <source>
        <dbReference type="Google" id="ProtNLM"/>
    </source>
</evidence>